<comment type="caution">
    <text evidence="5">The sequence shown here is derived from an EMBL/GenBank/DDBJ whole genome shotgun (WGS) entry which is preliminary data.</text>
</comment>
<dbReference type="InterPro" id="IPR002884">
    <property type="entry name" value="P_dom"/>
</dbReference>
<keyword evidence="6" id="KW-1185">Reference proteome</keyword>
<dbReference type="SUPFAM" id="SSF49265">
    <property type="entry name" value="Fibronectin type III"/>
    <property type="match status" value="1"/>
</dbReference>
<sequence length="997" mass="112472">MKKLIYILVLFILLLVSCKNPVTGSGDFSKGDMTPFLERVELQNNVTVIDEISSEDFTITKDDDFLELTLINPNTQFSNIQVGNIVVMPPTTEYPEGFALDITEIENISSSSSARVSGSYIGKFKGFIVNELFSLFREFGGSFTIENQNIELNFLYLDGKCYDLNDSNSYNYEDIPTSVYEFIDGYFPSAGVDLLDLSVLEGILPNNDFKLSVGGKAAFLIKGFVSYNNLSLLLDISSNESRSRMQYRISGNEEFDLNIISSVDVSAAATLNLLPMYVPLDVVAGGVILKLVIMPQANLSGGLKLDATAEINQSAEILVGGTYTYNKESNVGNFEADSNSHFIATQNFDFTDTTFAVDGSIGIGAKIKLKALSATGPYISVIGGIGITYGDMYSAPYQDKRLDIDFSTDLTIGYEVEIANKSFFNLHYTWDDMIYYPIFPAPGGATNLTASYDNYSNFIQLNWDKNTHPFFPITKFFIQRKMNDSNYEDIGETDSDDLFFIDDDINQNEYYYYRVFAYAPRWRTWYSNQTEISTTSDNEYNMSLLPGTWYCSAIGDQPAIAMDINEIADGEFNTTSYSYTDSIYNEPDIKYWFSDNFFTTELILAERYSSDTFRGTISYDDDSTSLYPELVFTSDSSFQLTIYTDSSYSNVYINRLGIASNFYFSKSNTEIGVPVCFSGSIPGELSNLVIDNATQSSLEISWDSTTNATRYGIRRWNLSTGEYVVDIVENTSHVQDSNLDSNTYYQYEVRAGNSYGWGGWDFADGNTLSPPEIISTPFISLRPDELEVGETGTFIADKTISSNLGHSLEYRFNWGDGTYSEWSTSRYAYHSWSSKGTKNIKLLVRCALHTDIINESYEYEVPVYSTGTVTDYNNSGENDYPILDYTTMSSSIDMSNSFPSNSEVTNVTVYYEIRHTFPGDLDVWITAYYDNDWHDCMLFDVDDYLGGIDDIVGTTYNLHDWNGDSPNQVWYLSVRDRESGAEGYIDFFQIWIDYKSY</sequence>
<dbReference type="InterPro" id="IPR013783">
    <property type="entry name" value="Ig-like_fold"/>
</dbReference>
<evidence type="ECO:0000259" key="4">
    <source>
        <dbReference type="PROSITE" id="PS51829"/>
    </source>
</evidence>
<evidence type="ECO:0008006" key="7">
    <source>
        <dbReference type="Google" id="ProtNLM"/>
    </source>
</evidence>
<evidence type="ECO:0000259" key="3">
    <source>
        <dbReference type="PROSITE" id="PS50853"/>
    </source>
</evidence>
<keyword evidence="2" id="KW-0378">Hydrolase</keyword>
<evidence type="ECO:0000256" key="1">
    <source>
        <dbReference type="ARBA" id="ARBA00022670"/>
    </source>
</evidence>
<protein>
    <recommendedName>
        <fullName evidence="7">Fibronectin type III domain-containing protein</fullName>
    </recommendedName>
</protein>
<dbReference type="PROSITE" id="PS51257">
    <property type="entry name" value="PROKAR_LIPOPROTEIN"/>
    <property type="match status" value="1"/>
</dbReference>
<gene>
    <name evidence="5" type="ORF">HNR50_003190</name>
</gene>
<proteinExistence type="predicted"/>
<evidence type="ECO:0000313" key="5">
    <source>
        <dbReference type="EMBL" id="MBB6481510.1"/>
    </source>
</evidence>
<dbReference type="Proteomes" id="UP000587760">
    <property type="component" value="Unassembled WGS sequence"/>
</dbReference>
<dbReference type="InterPro" id="IPR036116">
    <property type="entry name" value="FN3_sf"/>
</dbReference>
<dbReference type="InterPro" id="IPR003961">
    <property type="entry name" value="FN3_dom"/>
</dbReference>
<accession>A0A841RES9</accession>
<evidence type="ECO:0000313" key="6">
    <source>
        <dbReference type="Proteomes" id="UP000587760"/>
    </source>
</evidence>
<evidence type="ECO:0000256" key="2">
    <source>
        <dbReference type="ARBA" id="ARBA00022801"/>
    </source>
</evidence>
<dbReference type="InterPro" id="IPR035986">
    <property type="entry name" value="PKD_dom_sf"/>
</dbReference>
<dbReference type="SUPFAM" id="SSF49299">
    <property type="entry name" value="PKD domain"/>
    <property type="match status" value="1"/>
</dbReference>
<dbReference type="PROSITE" id="PS51829">
    <property type="entry name" value="P_HOMO_B"/>
    <property type="match status" value="1"/>
</dbReference>
<feature type="domain" description="Fibronectin type-III" evidence="3">
    <location>
        <begin position="684"/>
        <end position="772"/>
    </location>
</feature>
<feature type="domain" description="P/Homo B" evidence="4">
    <location>
        <begin position="862"/>
        <end position="997"/>
    </location>
</feature>
<reference evidence="5 6" key="1">
    <citation type="submission" date="2020-08" db="EMBL/GenBank/DDBJ databases">
        <title>Genomic Encyclopedia of Type Strains, Phase IV (KMG-IV): sequencing the most valuable type-strain genomes for metagenomic binning, comparative biology and taxonomic classification.</title>
        <authorList>
            <person name="Goeker M."/>
        </authorList>
    </citation>
    <scope>NUCLEOTIDE SEQUENCE [LARGE SCALE GENOMIC DNA]</scope>
    <source>
        <strain evidence="5 6">DSM 2461</strain>
    </source>
</reference>
<organism evidence="5 6">
    <name type="scientific">Spirochaeta isovalerica</name>
    <dbReference type="NCBI Taxonomy" id="150"/>
    <lineage>
        <taxon>Bacteria</taxon>
        <taxon>Pseudomonadati</taxon>
        <taxon>Spirochaetota</taxon>
        <taxon>Spirochaetia</taxon>
        <taxon>Spirochaetales</taxon>
        <taxon>Spirochaetaceae</taxon>
        <taxon>Spirochaeta</taxon>
    </lineage>
</organism>
<dbReference type="GO" id="GO:0004252">
    <property type="term" value="F:serine-type endopeptidase activity"/>
    <property type="evidence" value="ECO:0007669"/>
    <property type="project" value="InterPro"/>
</dbReference>
<dbReference type="SMART" id="SM00060">
    <property type="entry name" value="FN3"/>
    <property type="match status" value="2"/>
</dbReference>
<dbReference type="GO" id="GO:0006508">
    <property type="term" value="P:proteolysis"/>
    <property type="evidence" value="ECO:0007669"/>
    <property type="project" value="UniProtKB-KW"/>
</dbReference>
<dbReference type="CDD" id="cd00063">
    <property type="entry name" value="FN3"/>
    <property type="match status" value="1"/>
</dbReference>
<dbReference type="RefSeq" id="WP_184747752.1">
    <property type="nucleotide sequence ID" value="NZ_JACHGJ010000006.1"/>
</dbReference>
<dbReference type="AlphaFoldDB" id="A0A841RES9"/>
<dbReference type="PROSITE" id="PS50853">
    <property type="entry name" value="FN3"/>
    <property type="match status" value="1"/>
</dbReference>
<keyword evidence="1" id="KW-0645">Protease</keyword>
<name>A0A841RES9_9SPIO</name>
<dbReference type="EMBL" id="JACHGJ010000006">
    <property type="protein sequence ID" value="MBB6481510.1"/>
    <property type="molecule type" value="Genomic_DNA"/>
</dbReference>
<dbReference type="Gene3D" id="2.60.40.10">
    <property type="entry name" value="Immunoglobulins"/>
    <property type="match status" value="3"/>
</dbReference>